<dbReference type="GO" id="GO:0005886">
    <property type="term" value="C:plasma membrane"/>
    <property type="evidence" value="ECO:0007669"/>
    <property type="project" value="TreeGrafter"/>
</dbReference>
<dbReference type="InterPro" id="IPR017911">
    <property type="entry name" value="MacB-like_ATP-bd"/>
</dbReference>
<proteinExistence type="predicted"/>
<reference evidence="6" key="1">
    <citation type="submission" date="2016-07" db="EMBL/GenBank/DDBJ databases">
        <authorList>
            <person name="Florea S."/>
            <person name="Webb J.S."/>
            <person name="Jaromczyk J."/>
            <person name="Schardl C.L."/>
        </authorList>
    </citation>
    <scope>NUCLEOTIDE SEQUENCE [LARGE SCALE GENOMIC DNA]</scope>
    <source>
        <strain evidence="6">CY1</strain>
    </source>
</reference>
<dbReference type="Pfam" id="PF00005">
    <property type="entry name" value="ABC_tran"/>
    <property type="match status" value="1"/>
</dbReference>
<organism evidence="5 6">
    <name type="scientific">Paenibacillus ferrarius</name>
    <dbReference type="NCBI Taxonomy" id="1469647"/>
    <lineage>
        <taxon>Bacteria</taxon>
        <taxon>Bacillati</taxon>
        <taxon>Bacillota</taxon>
        <taxon>Bacilli</taxon>
        <taxon>Bacillales</taxon>
        <taxon>Paenibacillaceae</taxon>
        <taxon>Paenibacillus</taxon>
    </lineage>
</organism>
<dbReference type="PANTHER" id="PTHR24220">
    <property type="entry name" value="IMPORT ATP-BINDING PROTEIN"/>
    <property type="match status" value="1"/>
</dbReference>
<evidence type="ECO:0000313" key="6">
    <source>
        <dbReference type="Proteomes" id="UP000190626"/>
    </source>
</evidence>
<dbReference type="PANTHER" id="PTHR24220:SF86">
    <property type="entry name" value="ABC TRANSPORTER ABCH.1"/>
    <property type="match status" value="1"/>
</dbReference>
<dbReference type="InterPro" id="IPR003439">
    <property type="entry name" value="ABC_transporter-like_ATP-bd"/>
</dbReference>
<keyword evidence="2" id="KW-0547">Nucleotide-binding</keyword>
<evidence type="ECO:0000259" key="4">
    <source>
        <dbReference type="PROSITE" id="PS50893"/>
    </source>
</evidence>
<dbReference type="EMBL" id="MBTG01000023">
    <property type="protein sequence ID" value="OPH53328.1"/>
    <property type="molecule type" value="Genomic_DNA"/>
</dbReference>
<dbReference type="InterPro" id="IPR003593">
    <property type="entry name" value="AAA+_ATPase"/>
</dbReference>
<dbReference type="STRING" id="1469647.BC351_05485"/>
<dbReference type="InterPro" id="IPR015854">
    <property type="entry name" value="ABC_transpr_LolD-like"/>
</dbReference>
<dbReference type="CDD" id="cd03255">
    <property type="entry name" value="ABC_MJ0796_LolCDE_FtsE"/>
    <property type="match status" value="1"/>
</dbReference>
<evidence type="ECO:0000256" key="1">
    <source>
        <dbReference type="ARBA" id="ARBA00022448"/>
    </source>
</evidence>
<evidence type="ECO:0000256" key="3">
    <source>
        <dbReference type="ARBA" id="ARBA00022840"/>
    </source>
</evidence>
<dbReference type="GO" id="GO:0005524">
    <property type="term" value="F:ATP binding"/>
    <property type="evidence" value="ECO:0007669"/>
    <property type="project" value="UniProtKB-KW"/>
</dbReference>
<name>A0A1V4HET0_9BACL</name>
<keyword evidence="3 5" id="KW-0067">ATP-binding</keyword>
<dbReference type="InterPro" id="IPR027417">
    <property type="entry name" value="P-loop_NTPase"/>
</dbReference>
<dbReference type="RefSeq" id="WP_079415330.1">
    <property type="nucleotide sequence ID" value="NZ_MBTG01000023.1"/>
</dbReference>
<sequence length="224" mass="24667">MALIEVQNLSKIYRNCENLTYALKNIHMSVEQGEMVAITGPSGSGKSSLLNILGCLDVQSEGKYTLNSVSPQQLSRSQLAQLRNREIGFIFQHNILLSTYNVLENVQLPLQYRKIRKSDRKEMALNVIKLVGMESQAKKYPHQLSGGQQQRVAIARALVGTPSIILADEPTGALDQNTGRHVLGLLKNLVDAGSTIIIVTHDHEVSSQCNRIVKIVDGEIVANI</sequence>
<dbReference type="PROSITE" id="PS00211">
    <property type="entry name" value="ABC_TRANSPORTER_1"/>
    <property type="match status" value="1"/>
</dbReference>
<dbReference type="SUPFAM" id="SSF52540">
    <property type="entry name" value="P-loop containing nucleoside triphosphate hydrolases"/>
    <property type="match status" value="1"/>
</dbReference>
<dbReference type="GO" id="GO:0098796">
    <property type="term" value="C:membrane protein complex"/>
    <property type="evidence" value="ECO:0007669"/>
    <property type="project" value="UniProtKB-ARBA"/>
</dbReference>
<gene>
    <name evidence="5" type="ORF">BC351_05485</name>
</gene>
<dbReference type="Gene3D" id="3.40.50.300">
    <property type="entry name" value="P-loop containing nucleotide triphosphate hydrolases"/>
    <property type="match status" value="1"/>
</dbReference>
<feature type="domain" description="ABC transporter" evidence="4">
    <location>
        <begin position="4"/>
        <end position="224"/>
    </location>
</feature>
<dbReference type="PROSITE" id="PS50893">
    <property type="entry name" value="ABC_TRANSPORTER_2"/>
    <property type="match status" value="1"/>
</dbReference>
<dbReference type="GO" id="GO:0016887">
    <property type="term" value="F:ATP hydrolysis activity"/>
    <property type="evidence" value="ECO:0007669"/>
    <property type="project" value="InterPro"/>
</dbReference>
<accession>A0A1V4HET0</accession>
<protein>
    <submittedName>
        <fullName evidence="5">Peptide ABC transporter ATP-binding protein</fullName>
    </submittedName>
</protein>
<dbReference type="FunFam" id="3.40.50.300:FF:000032">
    <property type="entry name" value="Export ABC transporter ATP-binding protein"/>
    <property type="match status" value="1"/>
</dbReference>
<dbReference type="GO" id="GO:0022857">
    <property type="term" value="F:transmembrane transporter activity"/>
    <property type="evidence" value="ECO:0007669"/>
    <property type="project" value="UniProtKB-ARBA"/>
</dbReference>
<dbReference type="OrthoDB" id="9791546at2"/>
<dbReference type="InterPro" id="IPR017871">
    <property type="entry name" value="ABC_transporter-like_CS"/>
</dbReference>
<evidence type="ECO:0000313" key="5">
    <source>
        <dbReference type="EMBL" id="OPH53328.1"/>
    </source>
</evidence>
<keyword evidence="1" id="KW-0813">Transport</keyword>
<dbReference type="SMART" id="SM00382">
    <property type="entry name" value="AAA"/>
    <property type="match status" value="1"/>
</dbReference>
<keyword evidence="6" id="KW-1185">Reference proteome</keyword>
<dbReference type="Proteomes" id="UP000190626">
    <property type="component" value="Unassembled WGS sequence"/>
</dbReference>
<evidence type="ECO:0000256" key="2">
    <source>
        <dbReference type="ARBA" id="ARBA00022741"/>
    </source>
</evidence>
<comment type="caution">
    <text evidence="5">The sequence shown here is derived from an EMBL/GenBank/DDBJ whole genome shotgun (WGS) entry which is preliminary data.</text>
</comment>
<dbReference type="AlphaFoldDB" id="A0A1V4HET0"/>